<dbReference type="FunFam" id="3.40.47.10:FF:000018">
    <property type="entry name" value="3-oxoacyl-[acyl-carrier-protein] synthase 2"/>
    <property type="match status" value="1"/>
</dbReference>
<dbReference type="GO" id="GO:0004315">
    <property type="term" value="F:3-oxoacyl-[acyl-carrier-protein] synthase activity"/>
    <property type="evidence" value="ECO:0007669"/>
    <property type="project" value="UniProtKB-UniRule"/>
</dbReference>
<feature type="domain" description="Ketosynthase family 3 (KS3)" evidence="17">
    <location>
        <begin position="14"/>
        <end position="423"/>
    </location>
</feature>
<comment type="pathway">
    <text evidence="1 14">Lipid metabolism; fatty acid biosynthesis.</text>
</comment>
<comment type="catalytic activity">
    <reaction evidence="12 14">
        <text>(9Z)-hexadecenoyl-[ACP] + malonyl-[ACP] + H(+) = 3-oxo-(11Z)-octadecenoyl-[ACP] + holo-[ACP] + CO2</text>
        <dbReference type="Rhea" id="RHEA:55040"/>
        <dbReference type="Rhea" id="RHEA-COMP:9623"/>
        <dbReference type="Rhea" id="RHEA-COMP:9685"/>
        <dbReference type="Rhea" id="RHEA-COMP:10800"/>
        <dbReference type="Rhea" id="RHEA-COMP:14074"/>
        <dbReference type="ChEBI" id="CHEBI:15378"/>
        <dbReference type="ChEBI" id="CHEBI:16526"/>
        <dbReference type="ChEBI" id="CHEBI:64479"/>
        <dbReference type="ChEBI" id="CHEBI:78449"/>
        <dbReference type="ChEBI" id="CHEBI:83989"/>
        <dbReference type="ChEBI" id="CHEBI:138538"/>
        <dbReference type="EC" id="2.3.1.179"/>
    </reaction>
</comment>
<evidence type="ECO:0000256" key="11">
    <source>
        <dbReference type="ARBA" id="ARBA00024006"/>
    </source>
</evidence>
<dbReference type="Pfam" id="PF00109">
    <property type="entry name" value="ketoacyl-synt"/>
    <property type="match status" value="1"/>
</dbReference>
<dbReference type="PIRSF" id="PIRSF000447">
    <property type="entry name" value="KAS_II"/>
    <property type="match status" value="1"/>
</dbReference>
<keyword evidence="7" id="KW-0276">Fatty acid metabolism</keyword>
<evidence type="ECO:0000256" key="8">
    <source>
        <dbReference type="ARBA" id="ARBA00023098"/>
    </source>
</evidence>
<dbReference type="PROSITE" id="PS00606">
    <property type="entry name" value="KS3_1"/>
    <property type="match status" value="1"/>
</dbReference>
<dbReference type="InterPro" id="IPR020841">
    <property type="entry name" value="PKS_Beta-ketoAc_synthase_dom"/>
</dbReference>
<evidence type="ECO:0000256" key="7">
    <source>
        <dbReference type="ARBA" id="ARBA00022832"/>
    </source>
</evidence>
<comment type="caution">
    <text evidence="18">The sequence shown here is derived from an EMBL/GenBank/DDBJ whole genome shotgun (WGS) entry which is preliminary data.</text>
</comment>
<dbReference type="PANTHER" id="PTHR11712">
    <property type="entry name" value="POLYKETIDE SYNTHASE-RELATED"/>
    <property type="match status" value="1"/>
</dbReference>
<dbReference type="AlphaFoldDB" id="A0A4T9TEH8"/>
<reference evidence="18 19" key="1">
    <citation type="submission" date="2019-04" db="EMBL/GenBank/DDBJ databases">
        <title>Microbes associate with the intestines of laboratory mice.</title>
        <authorList>
            <person name="Navarre W."/>
            <person name="Wong E."/>
            <person name="Huang K.C."/>
            <person name="Tropini C."/>
            <person name="Ng K."/>
            <person name="Yu B."/>
        </authorList>
    </citation>
    <scope>NUCLEOTIDE SEQUENCE [LARGE SCALE GENOMIC DNA]</scope>
    <source>
        <strain evidence="18 19">NM48_B13</strain>
    </source>
</reference>
<dbReference type="EC" id="2.3.1.179" evidence="3 14"/>
<dbReference type="GO" id="GO:0006633">
    <property type="term" value="P:fatty acid biosynthetic process"/>
    <property type="evidence" value="ECO:0007669"/>
    <property type="project" value="UniProtKB-UniRule"/>
</dbReference>
<dbReference type="OrthoDB" id="9808669at2"/>
<dbReference type="EMBL" id="SSTM01000002">
    <property type="protein sequence ID" value="TJW11207.1"/>
    <property type="molecule type" value="Genomic_DNA"/>
</dbReference>
<evidence type="ECO:0000256" key="15">
    <source>
        <dbReference type="PIRSR" id="PIRSR000447-1"/>
    </source>
</evidence>
<accession>A0A4T9TEH8</accession>
<keyword evidence="6 14" id="KW-0808">Transferase</keyword>
<dbReference type="PROSITE" id="PS52004">
    <property type="entry name" value="KS3_2"/>
    <property type="match status" value="1"/>
</dbReference>
<dbReference type="Gene3D" id="3.40.47.10">
    <property type="match status" value="1"/>
</dbReference>
<evidence type="ECO:0000256" key="5">
    <source>
        <dbReference type="ARBA" id="ARBA00022516"/>
    </source>
</evidence>
<evidence type="ECO:0000259" key="17">
    <source>
        <dbReference type="PROSITE" id="PS52004"/>
    </source>
</evidence>
<dbReference type="SUPFAM" id="SSF53901">
    <property type="entry name" value="Thiolase-like"/>
    <property type="match status" value="2"/>
</dbReference>
<dbReference type="SMART" id="SM00825">
    <property type="entry name" value="PKS_KS"/>
    <property type="match status" value="1"/>
</dbReference>
<evidence type="ECO:0000256" key="1">
    <source>
        <dbReference type="ARBA" id="ARBA00005194"/>
    </source>
</evidence>
<dbReference type="Proteomes" id="UP000309454">
    <property type="component" value="Unassembled WGS sequence"/>
</dbReference>
<keyword evidence="19" id="KW-1185">Reference proteome</keyword>
<comment type="catalytic activity">
    <reaction evidence="13 14">
        <text>a fatty acyl-[ACP] + malonyl-[ACP] + H(+) = a 3-oxoacyl-[ACP] + holo-[ACP] + CO2</text>
        <dbReference type="Rhea" id="RHEA:22836"/>
        <dbReference type="Rhea" id="RHEA-COMP:9623"/>
        <dbReference type="Rhea" id="RHEA-COMP:9685"/>
        <dbReference type="Rhea" id="RHEA-COMP:9916"/>
        <dbReference type="Rhea" id="RHEA-COMP:14125"/>
        <dbReference type="ChEBI" id="CHEBI:15378"/>
        <dbReference type="ChEBI" id="CHEBI:16526"/>
        <dbReference type="ChEBI" id="CHEBI:64479"/>
        <dbReference type="ChEBI" id="CHEBI:78449"/>
        <dbReference type="ChEBI" id="CHEBI:78776"/>
        <dbReference type="ChEBI" id="CHEBI:138651"/>
    </reaction>
</comment>
<dbReference type="InterPro" id="IPR016039">
    <property type="entry name" value="Thiolase-like"/>
</dbReference>
<dbReference type="NCBIfam" id="TIGR03150">
    <property type="entry name" value="fabF"/>
    <property type="match status" value="1"/>
</dbReference>
<organism evidence="18 19">
    <name type="scientific">Parvibacter caecicola</name>
    <dbReference type="NCBI Taxonomy" id="747645"/>
    <lineage>
        <taxon>Bacteria</taxon>
        <taxon>Bacillati</taxon>
        <taxon>Actinomycetota</taxon>
        <taxon>Coriobacteriia</taxon>
        <taxon>Coriobacteriales</taxon>
        <taxon>Coriobacteriaceae</taxon>
        <taxon>Parvibacter</taxon>
    </lineage>
</organism>
<comment type="similarity">
    <text evidence="2 14 16">Belongs to the thiolase-like superfamily. Beta-ketoacyl-ACP synthases family.</text>
</comment>
<evidence type="ECO:0000256" key="6">
    <source>
        <dbReference type="ARBA" id="ARBA00022679"/>
    </source>
</evidence>
<dbReference type="UniPathway" id="UPA00094"/>
<dbReference type="PANTHER" id="PTHR11712:SF336">
    <property type="entry name" value="3-OXOACYL-[ACYL-CARRIER-PROTEIN] SYNTHASE, MITOCHONDRIAL"/>
    <property type="match status" value="1"/>
</dbReference>
<evidence type="ECO:0000256" key="14">
    <source>
        <dbReference type="PIRNR" id="PIRNR000447"/>
    </source>
</evidence>
<dbReference type="InterPro" id="IPR014031">
    <property type="entry name" value="Ketoacyl_synth_C"/>
</dbReference>
<keyword evidence="10 14" id="KW-0012">Acyltransferase</keyword>
<evidence type="ECO:0000256" key="9">
    <source>
        <dbReference type="ARBA" id="ARBA00023160"/>
    </source>
</evidence>
<keyword evidence="8" id="KW-0443">Lipid metabolism</keyword>
<evidence type="ECO:0000313" key="19">
    <source>
        <dbReference type="Proteomes" id="UP000309454"/>
    </source>
</evidence>
<dbReference type="RefSeq" id="WP_136845423.1">
    <property type="nucleotide sequence ID" value="NZ_SSTM01000002.1"/>
</dbReference>
<dbReference type="InterPro" id="IPR000794">
    <property type="entry name" value="Beta-ketoacyl_synthase"/>
</dbReference>
<evidence type="ECO:0000256" key="13">
    <source>
        <dbReference type="ARBA" id="ARBA00047659"/>
    </source>
</evidence>
<evidence type="ECO:0000256" key="10">
    <source>
        <dbReference type="ARBA" id="ARBA00023315"/>
    </source>
</evidence>
<evidence type="ECO:0000256" key="3">
    <source>
        <dbReference type="ARBA" id="ARBA00012356"/>
    </source>
</evidence>
<protein>
    <recommendedName>
        <fullName evidence="4 14">3-oxoacyl-[acyl-carrier-protein] synthase 2</fullName>
        <ecNumber evidence="3 14">2.3.1.179</ecNumber>
    </recommendedName>
</protein>
<keyword evidence="5 14" id="KW-0444">Lipid biosynthesis</keyword>
<evidence type="ECO:0000256" key="4">
    <source>
        <dbReference type="ARBA" id="ARBA00014657"/>
    </source>
</evidence>
<sequence>MSNNTVETRRPDGTHRVVITGMGAVSPAGVGVEALWDALMQKRCCISPITRFDNEGFAVNFAGEIPDFDPVEHGLSKKEARRFDRFVQYAIVAADEALAQAGLNMEAEDATRVAIAFGTGIGGCDEFQKGCDALREKGPNRVNPLFVPTMIGNIAAGNLAIRYGMRGECLNVVTACATGAHNIGTALRDIRHGYADAALVGGSEESISPVCIAGFTNLGALSKADDPACASLPFDARRRGFVAGEGAGALVIESLEHALARGAQPLAEITGFGSTGDAYHMTAPDPEGAGILRAMEDALREGGFTADDLGHVNAHGTGTPANDKTEAHAVRELCGPEKGAAVPVTSIKGAIGHTLGAAGALEAIVCALSVARDTVPPTTGFAEADEECAVNVVTEPLTGVRQKVALSNSLGFGGHNACLAFSPYPAQ</sequence>
<evidence type="ECO:0000313" key="18">
    <source>
        <dbReference type="EMBL" id="TJW11207.1"/>
    </source>
</evidence>
<comment type="function">
    <text evidence="11 14">Involved in the type II fatty acid elongation cycle. Catalyzes the elongation of a wide range of acyl-ACP by the addition of two carbons from malonyl-ACP to an acyl acceptor. Can efficiently catalyze the conversion of palmitoleoyl-ACP (cis-hexadec-9-enoyl-ACP) to cis-vaccenoyl-ACP (cis-octadec-11-enoyl-ACP), an essential step in the thermal regulation of fatty acid composition.</text>
</comment>
<dbReference type="InterPro" id="IPR017568">
    <property type="entry name" value="3-oxoacyl-ACP_synth-2"/>
</dbReference>
<proteinExistence type="inferred from homology"/>
<evidence type="ECO:0000256" key="2">
    <source>
        <dbReference type="ARBA" id="ARBA00008467"/>
    </source>
</evidence>
<dbReference type="CDD" id="cd00834">
    <property type="entry name" value="KAS_I_II"/>
    <property type="match status" value="1"/>
</dbReference>
<dbReference type="InterPro" id="IPR014030">
    <property type="entry name" value="Ketoacyl_synth_N"/>
</dbReference>
<name>A0A4T9TEH8_9ACTN</name>
<keyword evidence="9 14" id="KW-0275">Fatty acid biosynthesis</keyword>
<dbReference type="NCBIfam" id="NF005589">
    <property type="entry name" value="PRK07314.1"/>
    <property type="match status" value="1"/>
</dbReference>
<dbReference type="Pfam" id="PF02801">
    <property type="entry name" value="Ketoacyl-synt_C"/>
    <property type="match status" value="1"/>
</dbReference>
<dbReference type="InterPro" id="IPR018201">
    <property type="entry name" value="Ketoacyl_synth_AS"/>
</dbReference>
<feature type="active site" description="For beta-ketoacyl synthase activity" evidence="15">
    <location>
        <position position="176"/>
    </location>
</feature>
<evidence type="ECO:0000256" key="16">
    <source>
        <dbReference type="RuleBase" id="RU003694"/>
    </source>
</evidence>
<gene>
    <name evidence="18" type="primary">fabF</name>
    <name evidence="18" type="ORF">E5982_03030</name>
</gene>
<evidence type="ECO:0000256" key="12">
    <source>
        <dbReference type="ARBA" id="ARBA00047318"/>
    </source>
</evidence>